<dbReference type="Proteomes" id="UP000257109">
    <property type="component" value="Unassembled WGS sequence"/>
</dbReference>
<dbReference type="AlphaFoldDB" id="A0A371EUU1"/>
<organism evidence="1 2">
    <name type="scientific">Mucuna pruriens</name>
    <name type="common">Velvet bean</name>
    <name type="synonym">Dolichos pruriens</name>
    <dbReference type="NCBI Taxonomy" id="157652"/>
    <lineage>
        <taxon>Eukaryota</taxon>
        <taxon>Viridiplantae</taxon>
        <taxon>Streptophyta</taxon>
        <taxon>Embryophyta</taxon>
        <taxon>Tracheophyta</taxon>
        <taxon>Spermatophyta</taxon>
        <taxon>Magnoliopsida</taxon>
        <taxon>eudicotyledons</taxon>
        <taxon>Gunneridae</taxon>
        <taxon>Pentapetalae</taxon>
        <taxon>rosids</taxon>
        <taxon>fabids</taxon>
        <taxon>Fabales</taxon>
        <taxon>Fabaceae</taxon>
        <taxon>Papilionoideae</taxon>
        <taxon>50 kb inversion clade</taxon>
        <taxon>NPAAA clade</taxon>
        <taxon>indigoferoid/millettioid clade</taxon>
        <taxon>Phaseoleae</taxon>
        <taxon>Mucuna</taxon>
    </lineage>
</organism>
<dbReference type="EMBL" id="QJKJ01011958">
    <property type="protein sequence ID" value="RDX69783.1"/>
    <property type="molecule type" value="Genomic_DNA"/>
</dbReference>
<proteinExistence type="predicted"/>
<accession>A0A371EUU1</accession>
<evidence type="ECO:0000313" key="1">
    <source>
        <dbReference type="EMBL" id="RDX69783.1"/>
    </source>
</evidence>
<comment type="caution">
    <text evidence="1">The sequence shown here is derived from an EMBL/GenBank/DDBJ whole genome shotgun (WGS) entry which is preliminary data.</text>
</comment>
<name>A0A371EUU1_MUCPR</name>
<keyword evidence="2" id="KW-1185">Reference proteome</keyword>
<protein>
    <submittedName>
        <fullName evidence="1">Uncharacterized protein</fullName>
    </submittedName>
</protein>
<gene>
    <name evidence="1" type="ORF">CR513_51053</name>
</gene>
<reference evidence="1" key="1">
    <citation type="submission" date="2018-05" db="EMBL/GenBank/DDBJ databases">
        <title>Draft genome of Mucuna pruriens seed.</title>
        <authorList>
            <person name="Nnadi N.E."/>
            <person name="Vos R."/>
            <person name="Hasami M.H."/>
            <person name="Devisetty U.K."/>
            <person name="Aguiy J.C."/>
        </authorList>
    </citation>
    <scope>NUCLEOTIDE SEQUENCE [LARGE SCALE GENOMIC DNA]</scope>
    <source>
        <strain evidence="1">JCA_2017</strain>
    </source>
</reference>
<evidence type="ECO:0000313" key="2">
    <source>
        <dbReference type="Proteomes" id="UP000257109"/>
    </source>
</evidence>
<feature type="non-terminal residue" evidence="1">
    <location>
        <position position="1"/>
    </location>
</feature>
<sequence>PIAIITSTLNRVTQTIIHVRSNLFFGSKGLFTNGAFIHVKRIPILRSLGISEQRIKRVKAIIFARLLGLGLGFCVGMGRGVGLELVGVEEEEEEPRTLPWPLNLPDDEEEKGLLTFFMNPFILSFMSPIVENQKSTENNNRSEYGTVNR</sequence>